<dbReference type="GO" id="GO:0046872">
    <property type="term" value="F:metal ion binding"/>
    <property type="evidence" value="ECO:0007669"/>
    <property type="project" value="UniProtKB-KW"/>
</dbReference>
<comment type="subcellular location">
    <subcellularLocation>
        <location evidence="1">Cell envelope</location>
    </subcellularLocation>
</comment>
<evidence type="ECO:0000256" key="7">
    <source>
        <dbReference type="SAM" id="SignalP"/>
    </source>
</evidence>
<dbReference type="Pfam" id="PF03150">
    <property type="entry name" value="CCP_MauG"/>
    <property type="match status" value="1"/>
</dbReference>
<feature type="domain" description="Cytochrome c" evidence="8">
    <location>
        <begin position="58"/>
        <end position="184"/>
    </location>
</feature>
<dbReference type="PANTHER" id="PTHR30600:SF13">
    <property type="entry name" value="METHYLAMINE UTILIZATION PROTEIN"/>
    <property type="match status" value="1"/>
</dbReference>
<comment type="caution">
    <text evidence="9">The sequence shown here is derived from an EMBL/GenBank/DDBJ whole genome shotgun (WGS) entry which is preliminary data.</text>
</comment>
<keyword evidence="3 6" id="KW-0479">Metal-binding</keyword>
<evidence type="ECO:0000256" key="6">
    <source>
        <dbReference type="PROSITE-ProRule" id="PRU00433"/>
    </source>
</evidence>
<keyword evidence="2 6" id="KW-0349">Heme</keyword>
<evidence type="ECO:0000256" key="3">
    <source>
        <dbReference type="ARBA" id="ARBA00022723"/>
    </source>
</evidence>
<evidence type="ECO:0000256" key="5">
    <source>
        <dbReference type="ARBA" id="ARBA00023004"/>
    </source>
</evidence>
<feature type="chain" id="PRO_5015974990" evidence="7">
    <location>
        <begin position="26"/>
        <end position="422"/>
    </location>
</feature>
<proteinExistence type="predicted"/>
<gene>
    <name evidence="9" type="ORF">C8P66_105151</name>
</gene>
<evidence type="ECO:0000256" key="1">
    <source>
        <dbReference type="ARBA" id="ARBA00004196"/>
    </source>
</evidence>
<dbReference type="InterPro" id="IPR009056">
    <property type="entry name" value="Cyt_c-like_dom"/>
</dbReference>
<dbReference type="Proteomes" id="UP000249688">
    <property type="component" value="Unassembled WGS sequence"/>
</dbReference>
<evidence type="ECO:0000313" key="10">
    <source>
        <dbReference type="Proteomes" id="UP000249688"/>
    </source>
</evidence>
<evidence type="ECO:0000256" key="4">
    <source>
        <dbReference type="ARBA" id="ARBA00023002"/>
    </source>
</evidence>
<keyword evidence="9" id="KW-0575">Peroxidase</keyword>
<reference evidence="9 10" key="1">
    <citation type="submission" date="2018-06" db="EMBL/GenBank/DDBJ databases">
        <title>Genomic Encyclopedia of Archaeal and Bacterial Type Strains, Phase II (KMG-II): from individual species to whole genera.</title>
        <authorList>
            <person name="Goeker M."/>
        </authorList>
    </citation>
    <scope>NUCLEOTIDE SEQUENCE [LARGE SCALE GENOMIC DNA]</scope>
    <source>
        <strain evidence="9 10">DSM 24525</strain>
    </source>
</reference>
<keyword evidence="10" id="KW-1185">Reference proteome</keyword>
<sequence length="422" mass="44796">MPSAFRRARLPLVAVLALLSQGAAGDGPLPPGSQIDPPHDRVAAIRMSSELAGGTQSPLVALGGAAFASPLLYGAAAQAAGISCNACHSNGHVNQSFNIPGFSGHGGSFDATSGLFNPRADNHVHDPVDIPSLRGVRFRARFGRDGRFGSLREFARHVIVDEFGGPEPAPLILDALAAWMSELEFVSNPRVGPLGDLAENATPAEHRGEAVFNQPFAGLGGLACSSCHIPSAGFTDGRAHDVGTGGRYLTPTLLNSSSSAPYFHDGSAPDFAAVVTRFDDRFGLGLTEEQRADLRAYLDAIGDGEDVWEPPSFRRDMAELAVWVDLLDSTLRGHEVVLTRFVADTVRHDLQRVARSWPEGDTSNRADRKREPFDPVRLSALLEVLATKAEAGDAEGGLAALNAYYAMAEKMVANYPRGGVTH</sequence>
<organism evidence="9 10">
    <name type="scientific">Humitalea rosea</name>
    <dbReference type="NCBI Taxonomy" id="990373"/>
    <lineage>
        <taxon>Bacteria</taxon>
        <taxon>Pseudomonadati</taxon>
        <taxon>Pseudomonadota</taxon>
        <taxon>Alphaproteobacteria</taxon>
        <taxon>Acetobacterales</taxon>
        <taxon>Roseomonadaceae</taxon>
        <taxon>Humitalea</taxon>
    </lineage>
</organism>
<keyword evidence="5 6" id="KW-0408">Iron</keyword>
<dbReference type="GO" id="GO:0009055">
    <property type="term" value="F:electron transfer activity"/>
    <property type="evidence" value="ECO:0007669"/>
    <property type="project" value="InterPro"/>
</dbReference>
<dbReference type="GO" id="GO:0004130">
    <property type="term" value="F:cytochrome-c peroxidase activity"/>
    <property type="evidence" value="ECO:0007669"/>
    <property type="project" value="TreeGrafter"/>
</dbReference>
<dbReference type="EMBL" id="QKYU01000005">
    <property type="protein sequence ID" value="PZW48402.1"/>
    <property type="molecule type" value="Genomic_DNA"/>
</dbReference>
<protein>
    <submittedName>
        <fullName evidence="9">Cytochrome c peroxidase</fullName>
    </submittedName>
</protein>
<dbReference type="PANTHER" id="PTHR30600">
    <property type="entry name" value="CYTOCHROME C PEROXIDASE-RELATED"/>
    <property type="match status" value="1"/>
</dbReference>
<feature type="domain" description="Cytochrome c" evidence="8">
    <location>
        <begin position="203"/>
        <end position="302"/>
    </location>
</feature>
<dbReference type="GO" id="GO:0030313">
    <property type="term" value="C:cell envelope"/>
    <property type="evidence" value="ECO:0007669"/>
    <property type="project" value="UniProtKB-SubCell"/>
</dbReference>
<dbReference type="AlphaFoldDB" id="A0A2W7JAD1"/>
<dbReference type="InterPro" id="IPR051395">
    <property type="entry name" value="Cytochrome_c_Peroxidase/MauG"/>
</dbReference>
<dbReference type="InterPro" id="IPR036909">
    <property type="entry name" value="Cyt_c-like_dom_sf"/>
</dbReference>
<name>A0A2W7JAD1_9PROT</name>
<feature type="signal peptide" evidence="7">
    <location>
        <begin position="1"/>
        <end position="25"/>
    </location>
</feature>
<keyword evidence="7" id="KW-0732">Signal</keyword>
<dbReference type="Gene3D" id="1.10.760.10">
    <property type="entry name" value="Cytochrome c-like domain"/>
    <property type="match status" value="2"/>
</dbReference>
<evidence type="ECO:0000259" key="8">
    <source>
        <dbReference type="PROSITE" id="PS51007"/>
    </source>
</evidence>
<dbReference type="GO" id="GO:0020037">
    <property type="term" value="F:heme binding"/>
    <property type="evidence" value="ECO:0007669"/>
    <property type="project" value="InterPro"/>
</dbReference>
<keyword evidence="4" id="KW-0560">Oxidoreductase</keyword>
<dbReference type="PROSITE" id="PS51007">
    <property type="entry name" value="CYTC"/>
    <property type="match status" value="2"/>
</dbReference>
<accession>A0A2W7JAD1</accession>
<dbReference type="InterPro" id="IPR004852">
    <property type="entry name" value="Di-haem_cyt_c_peroxidsae"/>
</dbReference>
<evidence type="ECO:0000313" key="9">
    <source>
        <dbReference type="EMBL" id="PZW48402.1"/>
    </source>
</evidence>
<dbReference type="SUPFAM" id="SSF46626">
    <property type="entry name" value="Cytochrome c"/>
    <property type="match status" value="2"/>
</dbReference>
<evidence type="ECO:0000256" key="2">
    <source>
        <dbReference type="ARBA" id="ARBA00022617"/>
    </source>
</evidence>